<gene>
    <name evidence="1" type="ORF">SVUK_LOCUS20895</name>
</gene>
<sequence length="56" mass="6608">MMRSRRKKQRRSLFSCAVLMKLWWIQSSALSTMLSVCKVLAGRHGNLCRDRQIQKI</sequence>
<proteinExistence type="predicted"/>
<protein>
    <submittedName>
        <fullName evidence="1">Uncharacterized protein</fullName>
    </submittedName>
</protein>
<dbReference type="AlphaFoldDB" id="A0A3P7KC99"/>
<evidence type="ECO:0000313" key="2">
    <source>
        <dbReference type="Proteomes" id="UP000270094"/>
    </source>
</evidence>
<reference evidence="1 2" key="1">
    <citation type="submission" date="2018-11" db="EMBL/GenBank/DDBJ databases">
        <authorList>
            <consortium name="Pathogen Informatics"/>
        </authorList>
    </citation>
    <scope>NUCLEOTIDE SEQUENCE [LARGE SCALE GENOMIC DNA]</scope>
</reference>
<keyword evidence="2" id="KW-1185">Reference proteome</keyword>
<dbReference type="EMBL" id="UYYB01146908">
    <property type="protein sequence ID" value="VDM85897.1"/>
    <property type="molecule type" value="Genomic_DNA"/>
</dbReference>
<name>A0A3P7KC99_STRVU</name>
<evidence type="ECO:0000313" key="1">
    <source>
        <dbReference type="EMBL" id="VDM85897.1"/>
    </source>
</evidence>
<accession>A0A3P7KC99</accession>
<dbReference type="Proteomes" id="UP000270094">
    <property type="component" value="Unassembled WGS sequence"/>
</dbReference>
<organism evidence="1 2">
    <name type="scientific">Strongylus vulgaris</name>
    <name type="common">Blood worm</name>
    <dbReference type="NCBI Taxonomy" id="40348"/>
    <lineage>
        <taxon>Eukaryota</taxon>
        <taxon>Metazoa</taxon>
        <taxon>Ecdysozoa</taxon>
        <taxon>Nematoda</taxon>
        <taxon>Chromadorea</taxon>
        <taxon>Rhabditida</taxon>
        <taxon>Rhabditina</taxon>
        <taxon>Rhabditomorpha</taxon>
        <taxon>Strongyloidea</taxon>
        <taxon>Strongylidae</taxon>
        <taxon>Strongylus</taxon>
    </lineage>
</organism>